<dbReference type="InterPro" id="IPR046706">
    <property type="entry name" value="DUF6779"/>
</dbReference>
<evidence type="ECO:0000313" key="5">
    <source>
        <dbReference type="Proteomes" id="UP001225598"/>
    </source>
</evidence>
<evidence type="ECO:0000313" key="4">
    <source>
        <dbReference type="EMBL" id="WIM67365.1"/>
    </source>
</evidence>
<feature type="compositionally biased region" description="Acidic residues" evidence="1">
    <location>
        <begin position="294"/>
        <end position="304"/>
    </location>
</feature>
<feature type="compositionally biased region" description="Acidic residues" evidence="1">
    <location>
        <begin position="192"/>
        <end position="248"/>
    </location>
</feature>
<evidence type="ECO:0000256" key="2">
    <source>
        <dbReference type="SAM" id="Phobius"/>
    </source>
</evidence>
<dbReference type="Pfam" id="PF20570">
    <property type="entry name" value="DUF6779"/>
    <property type="match status" value="1"/>
</dbReference>
<evidence type="ECO:0000256" key="1">
    <source>
        <dbReference type="SAM" id="MobiDB-lite"/>
    </source>
</evidence>
<feature type="compositionally biased region" description="Polar residues" evidence="1">
    <location>
        <begin position="277"/>
        <end position="286"/>
    </location>
</feature>
<accession>A0ABY8VCG5</accession>
<dbReference type="Proteomes" id="UP001225598">
    <property type="component" value="Chromosome"/>
</dbReference>
<keyword evidence="2" id="KW-0812">Transmembrane</keyword>
<name>A0ABY8VCG5_9CORY</name>
<keyword evidence="2" id="KW-0472">Membrane</keyword>
<sequence>MTDGNRTSDRGQLWIYLLVGLAIIATVIMLFTDSNAALKLALIAALWAAAIGFFLVSRYRRDKLEAEHELELVQATHEAELKAVEAEANTDKRALELVQTAEGKQLVPADTELLREIREELAAIRSQLEDLAGREFGYEPAALQAEARRILELQAKAASAFSPVAEPAQSPAYSEEDSVTTAFAAVPSVADEPGEQEPLDDEPDEIVAEEVTDEVVAEEAEPEAEPEVEPEPEAEQDNTDAEEAEEDAPAPAPAVARAPSADAVAGRVGGFDEAQNRKPNPLSQLISERREEAAAEESAAEEEESQSRRGRRRRDEHSEGSVSVAELLARARKENN</sequence>
<evidence type="ECO:0000259" key="3">
    <source>
        <dbReference type="Pfam" id="PF20570"/>
    </source>
</evidence>
<feature type="transmembrane region" description="Helical" evidence="2">
    <location>
        <begin position="12"/>
        <end position="31"/>
    </location>
</feature>
<feature type="transmembrane region" description="Helical" evidence="2">
    <location>
        <begin position="37"/>
        <end position="56"/>
    </location>
</feature>
<gene>
    <name evidence="4" type="ORF">QP027_09690</name>
</gene>
<dbReference type="RefSeq" id="WP_284824409.1">
    <property type="nucleotide sequence ID" value="NZ_CP126969.1"/>
</dbReference>
<reference evidence="4 5" key="1">
    <citation type="submission" date="2023-05" db="EMBL/GenBank/DDBJ databases">
        <title>Corynebacterium suedekumii sp. nov. and Corynebacterium breve sp. nov. isolated from raw cow's milk.</title>
        <authorList>
            <person name="Baer M.K."/>
            <person name="Mehl L."/>
            <person name="Hellmuth R."/>
            <person name="Marke G."/>
            <person name="Lipski A."/>
        </authorList>
    </citation>
    <scope>NUCLEOTIDE SEQUENCE [LARGE SCALE GENOMIC DNA]</scope>
    <source>
        <strain evidence="4 5">R4</strain>
    </source>
</reference>
<organism evidence="4 5">
    <name type="scientific">Corynebacterium breve</name>
    <dbReference type="NCBI Taxonomy" id="3049799"/>
    <lineage>
        <taxon>Bacteria</taxon>
        <taxon>Bacillati</taxon>
        <taxon>Actinomycetota</taxon>
        <taxon>Actinomycetes</taxon>
        <taxon>Mycobacteriales</taxon>
        <taxon>Corynebacteriaceae</taxon>
        <taxon>Corynebacterium</taxon>
    </lineage>
</organism>
<dbReference type="EMBL" id="CP126969">
    <property type="protein sequence ID" value="WIM67365.1"/>
    <property type="molecule type" value="Genomic_DNA"/>
</dbReference>
<feature type="domain" description="DUF6779" evidence="3">
    <location>
        <begin position="38"/>
        <end position="149"/>
    </location>
</feature>
<feature type="region of interest" description="Disordered" evidence="1">
    <location>
        <begin position="190"/>
        <end position="336"/>
    </location>
</feature>
<feature type="compositionally biased region" description="Low complexity" evidence="1">
    <location>
        <begin position="253"/>
        <end position="265"/>
    </location>
</feature>
<protein>
    <recommendedName>
        <fullName evidence="3">DUF6779 domain-containing protein</fullName>
    </recommendedName>
</protein>
<proteinExistence type="predicted"/>
<keyword evidence="2" id="KW-1133">Transmembrane helix</keyword>
<keyword evidence="5" id="KW-1185">Reference proteome</keyword>